<dbReference type="OrthoDB" id="9786134at2"/>
<proteinExistence type="predicted"/>
<name>A0A418VZ86_9PROT</name>
<dbReference type="Gene3D" id="2.40.33.20">
    <property type="entry name" value="PK beta-barrel domain-like"/>
    <property type="match status" value="1"/>
</dbReference>
<dbReference type="PANTHER" id="PTHR30212:SF2">
    <property type="entry name" value="PROTEIN YIIM"/>
    <property type="match status" value="1"/>
</dbReference>
<dbReference type="AlphaFoldDB" id="A0A418VZ86"/>
<dbReference type="InterPro" id="IPR011037">
    <property type="entry name" value="Pyrv_Knase-like_insert_dom_sf"/>
</dbReference>
<gene>
    <name evidence="2" type="ORF">D3877_18770</name>
</gene>
<dbReference type="EMBL" id="QYUL01000002">
    <property type="protein sequence ID" value="RJF82472.1"/>
    <property type="molecule type" value="Genomic_DNA"/>
</dbReference>
<dbReference type="SUPFAM" id="SSF50800">
    <property type="entry name" value="PK beta-barrel domain-like"/>
    <property type="match status" value="1"/>
</dbReference>
<dbReference type="PROSITE" id="PS51340">
    <property type="entry name" value="MOSC"/>
    <property type="match status" value="1"/>
</dbReference>
<dbReference type="GO" id="GO:0030151">
    <property type="term" value="F:molybdenum ion binding"/>
    <property type="evidence" value="ECO:0007669"/>
    <property type="project" value="InterPro"/>
</dbReference>
<dbReference type="Proteomes" id="UP000283458">
    <property type="component" value="Unassembled WGS sequence"/>
</dbReference>
<feature type="domain" description="MOSC" evidence="1">
    <location>
        <begin position="28"/>
        <end position="166"/>
    </location>
</feature>
<dbReference type="GO" id="GO:0003824">
    <property type="term" value="F:catalytic activity"/>
    <property type="evidence" value="ECO:0007669"/>
    <property type="project" value="InterPro"/>
</dbReference>
<protein>
    <submittedName>
        <fullName evidence="2">MOSC domain-containing protein</fullName>
    </submittedName>
</protein>
<reference evidence="2 3" key="1">
    <citation type="submission" date="2018-09" db="EMBL/GenBank/DDBJ databases">
        <authorList>
            <person name="Zhu H."/>
        </authorList>
    </citation>
    <scope>NUCLEOTIDE SEQUENCE [LARGE SCALE GENOMIC DNA]</scope>
    <source>
        <strain evidence="2 3">K2W22B-5</strain>
    </source>
</reference>
<dbReference type="InterPro" id="IPR052353">
    <property type="entry name" value="Benzoxazolinone_Detox_Enz"/>
</dbReference>
<dbReference type="PANTHER" id="PTHR30212">
    <property type="entry name" value="PROTEIN YIIM"/>
    <property type="match status" value="1"/>
</dbReference>
<evidence type="ECO:0000259" key="1">
    <source>
        <dbReference type="PROSITE" id="PS51340"/>
    </source>
</evidence>
<keyword evidence="3" id="KW-1185">Reference proteome</keyword>
<comment type="caution">
    <text evidence="2">The sequence shown here is derived from an EMBL/GenBank/DDBJ whole genome shotgun (WGS) entry which is preliminary data.</text>
</comment>
<evidence type="ECO:0000313" key="3">
    <source>
        <dbReference type="Proteomes" id="UP000283458"/>
    </source>
</evidence>
<dbReference type="GO" id="GO:0030170">
    <property type="term" value="F:pyridoxal phosphate binding"/>
    <property type="evidence" value="ECO:0007669"/>
    <property type="project" value="InterPro"/>
</dbReference>
<dbReference type="InterPro" id="IPR005302">
    <property type="entry name" value="MoCF_Sase_C"/>
</dbReference>
<dbReference type="Pfam" id="PF03473">
    <property type="entry name" value="MOSC"/>
    <property type="match status" value="1"/>
</dbReference>
<dbReference type="InterPro" id="IPR005163">
    <property type="entry name" value="Tri_helical_YiiM-like"/>
</dbReference>
<organism evidence="2 3">
    <name type="scientific">Azospirillum cavernae</name>
    <dbReference type="NCBI Taxonomy" id="2320860"/>
    <lineage>
        <taxon>Bacteria</taxon>
        <taxon>Pseudomonadati</taxon>
        <taxon>Pseudomonadota</taxon>
        <taxon>Alphaproteobacteria</taxon>
        <taxon>Rhodospirillales</taxon>
        <taxon>Azospirillaceae</taxon>
        <taxon>Azospirillum</taxon>
    </lineage>
</organism>
<accession>A0A418VZ86</accession>
<sequence>MDTPLLAVLTGKVAPFGPEGRSSAIHKTPVDGPRAVGPEGFLDDEQADRRVHGGPDKAIHHYPLDHHAAWRAELGEAAPWLGTPGAFGENLSTLGVTESDVCLGDHFRVGTTVLEVAQARQPCWKLNHRFAVPDMAKRVQSSARTGWYYRVVESGMIGPDDRLTLLDRPCPGWPLARLLRVLYVDTLDRAALAEMAALPALAQSWKTLAERRLARGAVEDWTGRLHGG</sequence>
<evidence type="ECO:0000313" key="2">
    <source>
        <dbReference type="EMBL" id="RJF82472.1"/>
    </source>
</evidence>
<dbReference type="Pfam" id="PF03475">
    <property type="entry name" value="YiiM_3-alpha"/>
    <property type="match status" value="1"/>
</dbReference>